<dbReference type="PANTHER" id="PTHR35043:SF7">
    <property type="entry name" value="TRANSCRIPTION FACTOR DOMAIN-CONTAINING PROTEIN"/>
    <property type="match status" value="1"/>
</dbReference>
<evidence type="ECO:0000256" key="1">
    <source>
        <dbReference type="SAM" id="MobiDB-lite"/>
    </source>
</evidence>
<feature type="transmembrane region" description="Helical" evidence="2">
    <location>
        <begin position="49"/>
        <end position="67"/>
    </location>
</feature>
<feature type="transmembrane region" description="Helical" evidence="2">
    <location>
        <begin position="497"/>
        <end position="519"/>
    </location>
</feature>
<sequence length="590" mass="67040">GFVPDPDGRGTVSIVVSCLLTLLLCVWQALHLNVPKRGETLWEKLVTNILWITVGIYAPELVVFTAWRQWSSARLLGKIATEEQNKVQNSLDNREDNGEGKGSGDVHIEKTTKRRVSHKRKYKWTGIHSFFASTGGFAFEIDDTFDEKGALQTPFLSAECPRRLTLTARGVALLAKCGLLPDIPEEEIRDKSKANTLAKALVVLQAGWMLVQVIGRLIDRLPVTLLEVNTVAHVLCAFSMYTMWWNKPLLPEEPLILKGDWVHPLCAYMFMSSEMSEKVDKPKIHSRSVVKRLFASLKVYLKIPELERLRIRLNSNCSHNDDNITLTNPGGSIKATLKRKSDAHPTFTLSSKRSLENLRSIREARKSSETAFFERRPRITAADRASTPPTQIHLRRWKLAAGALQTYPILRDQSFILHSHAPQTSIDEEDISNQVCIHCQPTELLKPYIQNWLYDDLLRNVGGLTVSMILWLSNFIYGSLHAAAWNEHFPTTAEKWLWRASCSYISFAGGLWIILNWVAAAYPPLNEFWERWMDGAKGRIWSIFLGIVVFVCGFSFAAARVYLVLEAFISIRDLPRKAYDTPDWTQMVPH</sequence>
<keyword evidence="2" id="KW-1133">Transmembrane helix</keyword>
<name>A0A6A6EHZ3_9PEZI</name>
<accession>A0A6A6EHZ3</accession>
<proteinExistence type="predicted"/>
<feature type="non-terminal residue" evidence="3">
    <location>
        <position position="1"/>
    </location>
</feature>
<dbReference type="EMBL" id="ML994619">
    <property type="protein sequence ID" value="KAF2190298.1"/>
    <property type="molecule type" value="Genomic_DNA"/>
</dbReference>
<feature type="transmembrane region" description="Helical" evidence="2">
    <location>
        <begin position="12"/>
        <end position="29"/>
    </location>
</feature>
<feature type="compositionally biased region" description="Basic and acidic residues" evidence="1">
    <location>
        <begin position="92"/>
        <end position="109"/>
    </location>
</feature>
<keyword evidence="2" id="KW-0472">Membrane</keyword>
<feature type="region of interest" description="Disordered" evidence="1">
    <location>
        <begin position="87"/>
        <end position="109"/>
    </location>
</feature>
<gene>
    <name evidence="3" type="ORF">K469DRAFT_438703</name>
</gene>
<protein>
    <submittedName>
        <fullName evidence="3">Uncharacterized protein</fullName>
    </submittedName>
</protein>
<dbReference type="AlphaFoldDB" id="A0A6A6EHZ3"/>
<feature type="transmembrane region" description="Helical" evidence="2">
    <location>
        <begin position="457"/>
        <end position="477"/>
    </location>
</feature>
<evidence type="ECO:0000313" key="4">
    <source>
        <dbReference type="Proteomes" id="UP000800200"/>
    </source>
</evidence>
<feature type="transmembrane region" description="Helical" evidence="2">
    <location>
        <begin position="540"/>
        <end position="565"/>
    </location>
</feature>
<keyword evidence="2" id="KW-0812">Transmembrane</keyword>
<dbReference type="OrthoDB" id="3061561at2759"/>
<dbReference type="Proteomes" id="UP000800200">
    <property type="component" value="Unassembled WGS sequence"/>
</dbReference>
<keyword evidence="4" id="KW-1185">Reference proteome</keyword>
<reference evidence="3" key="1">
    <citation type="journal article" date="2020" name="Stud. Mycol.">
        <title>101 Dothideomycetes genomes: a test case for predicting lifestyles and emergence of pathogens.</title>
        <authorList>
            <person name="Haridas S."/>
            <person name="Albert R."/>
            <person name="Binder M."/>
            <person name="Bloem J."/>
            <person name="Labutti K."/>
            <person name="Salamov A."/>
            <person name="Andreopoulos B."/>
            <person name="Baker S."/>
            <person name="Barry K."/>
            <person name="Bills G."/>
            <person name="Bluhm B."/>
            <person name="Cannon C."/>
            <person name="Castanera R."/>
            <person name="Culley D."/>
            <person name="Daum C."/>
            <person name="Ezra D."/>
            <person name="Gonzalez J."/>
            <person name="Henrissat B."/>
            <person name="Kuo A."/>
            <person name="Liang C."/>
            <person name="Lipzen A."/>
            <person name="Lutzoni F."/>
            <person name="Magnuson J."/>
            <person name="Mondo S."/>
            <person name="Nolan M."/>
            <person name="Ohm R."/>
            <person name="Pangilinan J."/>
            <person name="Park H.-J."/>
            <person name="Ramirez L."/>
            <person name="Alfaro M."/>
            <person name="Sun H."/>
            <person name="Tritt A."/>
            <person name="Yoshinaga Y."/>
            <person name="Zwiers L.-H."/>
            <person name="Turgeon B."/>
            <person name="Goodwin S."/>
            <person name="Spatafora J."/>
            <person name="Crous P."/>
            <person name="Grigoriev I."/>
        </authorList>
    </citation>
    <scope>NUCLEOTIDE SEQUENCE</scope>
    <source>
        <strain evidence="3">CBS 207.26</strain>
    </source>
</reference>
<dbReference type="PANTHER" id="PTHR35043">
    <property type="entry name" value="TRANSCRIPTION FACTOR DOMAIN-CONTAINING PROTEIN"/>
    <property type="match status" value="1"/>
</dbReference>
<feature type="non-terminal residue" evidence="3">
    <location>
        <position position="590"/>
    </location>
</feature>
<organism evidence="3 4">
    <name type="scientific">Zopfia rhizophila CBS 207.26</name>
    <dbReference type="NCBI Taxonomy" id="1314779"/>
    <lineage>
        <taxon>Eukaryota</taxon>
        <taxon>Fungi</taxon>
        <taxon>Dikarya</taxon>
        <taxon>Ascomycota</taxon>
        <taxon>Pezizomycotina</taxon>
        <taxon>Dothideomycetes</taxon>
        <taxon>Dothideomycetes incertae sedis</taxon>
        <taxon>Zopfiaceae</taxon>
        <taxon>Zopfia</taxon>
    </lineage>
</organism>
<evidence type="ECO:0000256" key="2">
    <source>
        <dbReference type="SAM" id="Phobius"/>
    </source>
</evidence>
<evidence type="ECO:0000313" key="3">
    <source>
        <dbReference type="EMBL" id="KAF2190298.1"/>
    </source>
</evidence>